<dbReference type="Proteomes" id="UP001465976">
    <property type="component" value="Unassembled WGS sequence"/>
</dbReference>
<proteinExistence type="predicted"/>
<gene>
    <name evidence="2" type="ORF">V5O48_004841</name>
</gene>
<comment type="caution">
    <text evidence="2">The sequence shown here is derived from an EMBL/GenBank/DDBJ whole genome shotgun (WGS) entry which is preliminary data.</text>
</comment>
<protein>
    <submittedName>
        <fullName evidence="2">Uncharacterized protein</fullName>
    </submittedName>
</protein>
<sequence>MVRCCRKCHCSAFLRPEAVEEGLLLREERYGVRYGRELWEIFPHYHGNTDGPDSRLFLIEGMVEVLSEYDFLTQEGKTLSRRLWMTRELQTVVARRKYINECRRWEDARKRERKQELEGIKDERFQAIVRKFEDLGWAEVLGDWELRATLREHRLVNQPRALTDRSTSSSKHQEMHSLNVFHSLA</sequence>
<evidence type="ECO:0000313" key="2">
    <source>
        <dbReference type="EMBL" id="KAL0577164.1"/>
    </source>
</evidence>
<name>A0ABR3FP48_9AGAR</name>
<evidence type="ECO:0000256" key="1">
    <source>
        <dbReference type="SAM" id="MobiDB-lite"/>
    </source>
</evidence>
<evidence type="ECO:0000313" key="3">
    <source>
        <dbReference type="Proteomes" id="UP001465976"/>
    </source>
</evidence>
<dbReference type="EMBL" id="JBAHYK010000175">
    <property type="protein sequence ID" value="KAL0577164.1"/>
    <property type="molecule type" value="Genomic_DNA"/>
</dbReference>
<reference evidence="2 3" key="1">
    <citation type="submission" date="2024-02" db="EMBL/GenBank/DDBJ databases">
        <title>A draft genome for the cacao thread blight pathogen Marasmius crinis-equi.</title>
        <authorList>
            <person name="Cohen S.P."/>
            <person name="Baruah I.K."/>
            <person name="Amoako-Attah I."/>
            <person name="Bukari Y."/>
            <person name="Meinhardt L.W."/>
            <person name="Bailey B.A."/>
        </authorList>
    </citation>
    <scope>NUCLEOTIDE SEQUENCE [LARGE SCALE GENOMIC DNA]</scope>
    <source>
        <strain evidence="2 3">GH-76</strain>
    </source>
</reference>
<keyword evidence="3" id="KW-1185">Reference proteome</keyword>
<feature type="region of interest" description="Disordered" evidence="1">
    <location>
        <begin position="161"/>
        <end position="185"/>
    </location>
</feature>
<organism evidence="2 3">
    <name type="scientific">Marasmius crinis-equi</name>
    <dbReference type="NCBI Taxonomy" id="585013"/>
    <lineage>
        <taxon>Eukaryota</taxon>
        <taxon>Fungi</taxon>
        <taxon>Dikarya</taxon>
        <taxon>Basidiomycota</taxon>
        <taxon>Agaricomycotina</taxon>
        <taxon>Agaricomycetes</taxon>
        <taxon>Agaricomycetidae</taxon>
        <taxon>Agaricales</taxon>
        <taxon>Marasmiineae</taxon>
        <taxon>Marasmiaceae</taxon>
        <taxon>Marasmius</taxon>
    </lineage>
</organism>
<accession>A0ABR3FP48</accession>